<proteinExistence type="predicted"/>
<dbReference type="Gene3D" id="6.10.10.120">
    <property type="entry name" value="Antitoxin ParD1-like"/>
    <property type="match status" value="1"/>
</dbReference>
<gene>
    <name evidence="1" type="ORF">J2T09_004500</name>
</gene>
<name>A0ABT9Q144_9HYPH</name>
<reference evidence="1 2" key="1">
    <citation type="submission" date="2023-07" db="EMBL/GenBank/DDBJ databases">
        <title>Sorghum-associated microbial communities from plants grown in Nebraska, USA.</title>
        <authorList>
            <person name="Schachtman D."/>
        </authorList>
    </citation>
    <scope>NUCLEOTIDE SEQUENCE [LARGE SCALE GENOMIC DNA]</scope>
    <source>
        <strain evidence="1 2">DS1307</strain>
    </source>
</reference>
<evidence type="ECO:0000313" key="1">
    <source>
        <dbReference type="EMBL" id="MDP9839724.1"/>
    </source>
</evidence>
<dbReference type="Proteomes" id="UP001241472">
    <property type="component" value="Unassembled WGS sequence"/>
</dbReference>
<dbReference type="EMBL" id="JAUSRF010000018">
    <property type="protein sequence ID" value="MDP9839724.1"/>
    <property type="molecule type" value="Genomic_DNA"/>
</dbReference>
<comment type="caution">
    <text evidence="1">The sequence shown here is derived from an EMBL/GenBank/DDBJ whole genome shotgun (WGS) entry which is preliminary data.</text>
</comment>
<protein>
    <submittedName>
        <fullName evidence="1">Antitoxin ParD1/3/4</fullName>
    </submittedName>
</protein>
<sequence length="96" mass="10482">MSPRKLSIELPEATVEAIEPRIGAGQYDTAADVMRAAIDALLREEEAHDARLDAVRDKVRASLDDPRPSLSSAEMRNHVENLYTVTGAKRHEASAG</sequence>
<dbReference type="RefSeq" id="WP_306838646.1">
    <property type="nucleotide sequence ID" value="NZ_JAUSRF010000018.1"/>
</dbReference>
<dbReference type="InterPro" id="IPR038296">
    <property type="entry name" value="ParD_sf"/>
</dbReference>
<accession>A0ABT9Q144</accession>
<organism evidence="1 2">
    <name type="scientific">Neorhizobium huautlense</name>
    <dbReference type="NCBI Taxonomy" id="67774"/>
    <lineage>
        <taxon>Bacteria</taxon>
        <taxon>Pseudomonadati</taxon>
        <taxon>Pseudomonadota</taxon>
        <taxon>Alphaproteobacteria</taxon>
        <taxon>Hyphomicrobiales</taxon>
        <taxon>Rhizobiaceae</taxon>
        <taxon>Rhizobium/Agrobacterium group</taxon>
        <taxon>Neorhizobium</taxon>
    </lineage>
</organism>
<keyword evidence="2" id="KW-1185">Reference proteome</keyword>
<evidence type="ECO:0000313" key="2">
    <source>
        <dbReference type="Proteomes" id="UP001241472"/>
    </source>
</evidence>